<dbReference type="AlphaFoldDB" id="A0AAV7SP05"/>
<name>A0AAV7SP05_PLEWA</name>
<evidence type="ECO:0000256" key="1">
    <source>
        <dbReference type="SAM" id="SignalP"/>
    </source>
</evidence>
<proteinExistence type="predicted"/>
<organism evidence="2 3">
    <name type="scientific">Pleurodeles waltl</name>
    <name type="common">Iberian ribbed newt</name>
    <dbReference type="NCBI Taxonomy" id="8319"/>
    <lineage>
        <taxon>Eukaryota</taxon>
        <taxon>Metazoa</taxon>
        <taxon>Chordata</taxon>
        <taxon>Craniata</taxon>
        <taxon>Vertebrata</taxon>
        <taxon>Euteleostomi</taxon>
        <taxon>Amphibia</taxon>
        <taxon>Batrachia</taxon>
        <taxon>Caudata</taxon>
        <taxon>Salamandroidea</taxon>
        <taxon>Salamandridae</taxon>
        <taxon>Pleurodelinae</taxon>
        <taxon>Pleurodeles</taxon>
    </lineage>
</organism>
<feature type="chain" id="PRO_5043518591" description="Secreted protein" evidence="1">
    <location>
        <begin position="21"/>
        <end position="71"/>
    </location>
</feature>
<dbReference type="EMBL" id="JANPWB010000008">
    <property type="protein sequence ID" value="KAJ1165823.1"/>
    <property type="molecule type" value="Genomic_DNA"/>
</dbReference>
<evidence type="ECO:0008006" key="4">
    <source>
        <dbReference type="Google" id="ProtNLM"/>
    </source>
</evidence>
<sequence>MHYWTTACTLKLSLVGQSITRYCGAADCRPPWGTERAVDMFCVDGHLRSHIETCFMDYMTTQEQIRILSYE</sequence>
<evidence type="ECO:0000313" key="3">
    <source>
        <dbReference type="Proteomes" id="UP001066276"/>
    </source>
</evidence>
<reference evidence="2" key="1">
    <citation type="journal article" date="2022" name="bioRxiv">
        <title>Sequencing and chromosome-scale assembly of the giantPleurodeles waltlgenome.</title>
        <authorList>
            <person name="Brown T."/>
            <person name="Elewa A."/>
            <person name="Iarovenko S."/>
            <person name="Subramanian E."/>
            <person name="Araus A.J."/>
            <person name="Petzold A."/>
            <person name="Susuki M."/>
            <person name="Suzuki K.-i.T."/>
            <person name="Hayashi T."/>
            <person name="Toyoda A."/>
            <person name="Oliveira C."/>
            <person name="Osipova E."/>
            <person name="Leigh N.D."/>
            <person name="Simon A."/>
            <person name="Yun M.H."/>
        </authorList>
    </citation>
    <scope>NUCLEOTIDE SEQUENCE</scope>
    <source>
        <strain evidence="2">20211129_DDA</strain>
        <tissue evidence="2">Liver</tissue>
    </source>
</reference>
<evidence type="ECO:0000313" key="2">
    <source>
        <dbReference type="EMBL" id="KAJ1165823.1"/>
    </source>
</evidence>
<feature type="signal peptide" evidence="1">
    <location>
        <begin position="1"/>
        <end position="20"/>
    </location>
</feature>
<comment type="caution">
    <text evidence="2">The sequence shown here is derived from an EMBL/GenBank/DDBJ whole genome shotgun (WGS) entry which is preliminary data.</text>
</comment>
<keyword evidence="3" id="KW-1185">Reference proteome</keyword>
<accession>A0AAV7SP05</accession>
<protein>
    <recommendedName>
        <fullName evidence="4">Secreted protein</fullName>
    </recommendedName>
</protein>
<dbReference type="Proteomes" id="UP001066276">
    <property type="component" value="Chromosome 4_2"/>
</dbReference>
<keyword evidence="1" id="KW-0732">Signal</keyword>
<gene>
    <name evidence="2" type="ORF">NDU88_006240</name>
</gene>